<reference evidence="2 3" key="1">
    <citation type="journal article" date="2018" name="Emerg. Microbes Infect.">
        <title>Genomic analysis of oral Campylobacter concisus strains identified a potential bacterial molecular marker associated with active Crohn's disease.</title>
        <authorList>
            <person name="Liu F."/>
            <person name="Ma R."/>
            <person name="Tay C.Y.A."/>
            <person name="Octavia S."/>
            <person name="Lan R."/>
            <person name="Chung H.K.L."/>
            <person name="Riordan S.M."/>
            <person name="Grimm M.C."/>
            <person name="Leong R.W."/>
            <person name="Tanaka M.M."/>
            <person name="Connor S."/>
            <person name="Zhang L."/>
        </authorList>
    </citation>
    <scope>NUCLEOTIDE SEQUENCE [LARGE SCALE GENOMIC DNA]</scope>
    <source>
        <strain evidence="2 3">H16O-S1</strain>
    </source>
</reference>
<dbReference type="Pfam" id="PF07963">
    <property type="entry name" value="N_methyl"/>
    <property type="match status" value="1"/>
</dbReference>
<dbReference type="EMBL" id="CP049263">
    <property type="protein sequence ID" value="QPH97886.1"/>
    <property type="molecule type" value="Genomic_DNA"/>
</dbReference>
<evidence type="ECO:0000313" key="3">
    <source>
        <dbReference type="Proteomes" id="UP000594571"/>
    </source>
</evidence>
<dbReference type="Gene3D" id="3.30.700.10">
    <property type="entry name" value="Glycoprotein, Type 4 Pilin"/>
    <property type="match status" value="1"/>
</dbReference>
<keyword evidence="1" id="KW-1133">Transmembrane helix</keyword>
<protein>
    <submittedName>
        <fullName evidence="2">Type II secretion system protein</fullName>
    </submittedName>
</protein>
<evidence type="ECO:0000256" key="1">
    <source>
        <dbReference type="SAM" id="Phobius"/>
    </source>
</evidence>
<dbReference type="RefSeq" id="WP_107847725.1">
    <property type="nucleotide sequence ID" value="NZ_CABPTT010000001.1"/>
</dbReference>
<name>A0A7S9RTZ6_9BACT</name>
<proteinExistence type="predicted"/>
<gene>
    <name evidence="2" type="ORF">CVS89_06420</name>
</gene>
<organism evidence="2 3">
    <name type="scientific">Campylobacter concisus</name>
    <dbReference type="NCBI Taxonomy" id="199"/>
    <lineage>
        <taxon>Bacteria</taxon>
        <taxon>Pseudomonadati</taxon>
        <taxon>Campylobacterota</taxon>
        <taxon>Epsilonproteobacteria</taxon>
        <taxon>Campylobacterales</taxon>
        <taxon>Campylobacteraceae</taxon>
        <taxon>Campylobacter</taxon>
    </lineage>
</organism>
<keyword evidence="1" id="KW-0472">Membrane</keyword>
<dbReference type="InterPro" id="IPR012902">
    <property type="entry name" value="N_methyl_site"/>
</dbReference>
<sequence>MKKRAFTMIELIFVIVVVGILAAMIMPRLERNGAKEAATQLLTHIRYAQHLAMQDDKFVYSKNEKLWFKMRWGITFNNTSLQQTCSIDEPGSSTWKYSVFYDKKGAGNKFSGNVNSKDEVAIDTQKSNKFLSAGWSGMPKSYCDKINKDLNIEKKYGIKSVKFIGDCSRNGSQTINFDELGRPMRVVSSTAIRSAKRPYSKLFKEDCKIVLTDKNNNTASINIEKKTGFAYIN</sequence>
<keyword evidence="1" id="KW-0812">Transmembrane</keyword>
<dbReference type="InterPro" id="IPR045584">
    <property type="entry name" value="Pilin-like"/>
</dbReference>
<reference evidence="2 3" key="2">
    <citation type="journal article" date="2020" name="Microb. Genom.">
        <title>Analysis of complete Campylobacter concisus genomes identifies genomospecies features, secretion systems and novel plasmids and their association with severe ulcerative colitis.</title>
        <authorList>
            <person name="Liu F."/>
            <person name="Chen S."/>
            <person name="Luu L.D.W."/>
            <person name="Lee S.A."/>
            <person name="Tay A.C.Y."/>
            <person name="Wu R."/>
            <person name="Riordan S.M."/>
            <person name="Lan R."/>
            <person name="Liu L."/>
            <person name="Zhang L."/>
        </authorList>
    </citation>
    <scope>NUCLEOTIDE SEQUENCE [LARGE SCALE GENOMIC DNA]</scope>
    <source>
        <strain evidence="2 3">H16O-S1</strain>
    </source>
</reference>
<dbReference type="AlphaFoldDB" id="A0A7S9RTZ6"/>
<feature type="transmembrane region" description="Helical" evidence="1">
    <location>
        <begin position="6"/>
        <end position="26"/>
    </location>
</feature>
<evidence type="ECO:0000313" key="2">
    <source>
        <dbReference type="EMBL" id="QPH97886.1"/>
    </source>
</evidence>
<dbReference type="Proteomes" id="UP000594571">
    <property type="component" value="Chromosome"/>
</dbReference>
<accession>A0A7S9RTZ6</accession>
<dbReference type="SUPFAM" id="SSF54523">
    <property type="entry name" value="Pili subunits"/>
    <property type="match status" value="1"/>
</dbReference>
<dbReference type="NCBIfam" id="TIGR02532">
    <property type="entry name" value="IV_pilin_GFxxxE"/>
    <property type="match status" value="1"/>
</dbReference>